<dbReference type="Proteomes" id="UP000324897">
    <property type="component" value="Unassembled WGS sequence"/>
</dbReference>
<evidence type="ECO:0000313" key="5">
    <source>
        <dbReference type="Proteomes" id="UP000324897"/>
    </source>
</evidence>
<keyword evidence="5" id="KW-1185">Reference proteome</keyword>
<dbReference type="AlphaFoldDB" id="A0A5J9SE05"/>
<evidence type="ECO:0000256" key="1">
    <source>
        <dbReference type="SAM" id="MobiDB-lite"/>
    </source>
</evidence>
<gene>
    <name evidence="4" type="ORF">EJB05_18315</name>
    <name evidence="3" type="ORF">EJB05_57358</name>
</gene>
<sequence>MATARALSLGVLLALALCLTVCAARQPTDKSISYAGLPRAGNGCRSFGSAIFGKTKHCPGQPPMMAAAKTEAAESKGAYISHAALSADKYPPPTMTGAKTVGKYPTPTMTGAKKATAGPEGAYMSPAAV</sequence>
<reference evidence="3 5" key="1">
    <citation type="journal article" date="2019" name="Sci. Rep.">
        <title>A high-quality genome of Eragrostis curvula grass provides insights into Poaceae evolution and supports new strategies to enhance forage quality.</title>
        <authorList>
            <person name="Carballo J."/>
            <person name="Santos B.A.C.M."/>
            <person name="Zappacosta D."/>
            <person name="Garbus I."/>
            <person name="Selva J.P."/>
            <person name="Gallo C.A."/>
            <person name="Diaz A."/>
            <person name="Albertini E."/>
            <person name="Caccamo M."/>
            <person name="Echenique V."/>
        </authorList>
    </citation>
    <scope>NUCLEOTIDE SEQUENCE [LARGE SCALE GENOMIC DNA]</scope>
    <source>
        <strain evidence="5">cv. Victoria</strain>
        <tissue evidence="3">Leaf</tissue>
    </source>
</reference>
<dbReference type="Gramene" id="TVT97391">
    <property type="protein sequence ID" value="TVT97391"/>
    <property type="gene ID" value="EJB05_57358"/>
</dbReference>
<dbReference type="Gramene" id="TVU36382">
    <property type="protein sequence ID" value="TVU36382"/>
    <property type="gene ID" value="EJB05_18315"/>
</dbReference>
<evidence type="ECO:0000313" key="3">
    <source>
        <dbReference type="EMBL" id="TVT97391.1"/>
    </source>
</evidence>
<feature type="region of interest" description="Disordered" evidence="1">
    <location>
        <begin position="96"/>
        <end position="129"/>
    </location>
</feature>
<evidence type="ECO:0000313" key="4">
    <source>
        <dbReference type="EMBL" id="TVU36382.1"/>
    </source>
</evidence>
<feature type="signal peptide" evidence="2">
    <location>
        <begin position="1"/>
        <end position="24"/>
    </location>
</feature>
<proteinExistence type="predicted"/>
<keyword evidence="2" id="KW-0732">Signal</keyword>
<dbReference type="EMBL" id="RWGY01000009">
    <property type="protein sequence ID" value="TVU36382.1"/>
    <property type="molecule type" value="Genomic_DNA"/>
</dbReference>
<name>A0A5J9SE05_9POAL</name>
<dbReference type="EMBL" id="RWGY01001011">
    <property type="protein sequence ID" value="TVT97391.1"/>
    <property type="molecule type" value="Genomic_DNA"/>
</dbReference>
<organism evidence="3 5">
    <name type="scientific">Eragrostis curvula</name>
    <name type="common">weeping love grass</name>
    <dbReference type="NCBI Taxonomy" id="38414"/>
    <lineage>
        <taxon>Eukaryota</taxon>
        <taxon>Viridiplantae</taxon>
        <taxon>Streptophyta</taxon>
        <taxon>Embryophyta</taxon>
        <taxon>Tracheophyta</taxon>
        <taxon>Spermatophyta</taxon>
        <taxon>Magnoliopsida</taxon>
        <taxon>Liliopsida</taxon>
        <taxon>Poales</taxon>
        <taxon>Poaceae</taxon>
        <taxon>PACMAD clade</taxon>
        <taxon>Chloridoideae</taxon>
        <taxon>Eragrostideae</taxon>
        <taxon>Eragrostidinae</taxon>
        <taxon>Eragrostis</taxon>
    </lineage>
</organism>
<feature type="chain" id="PRO_5044097394" evidence="2">
    <location>
        <begin position="25"/>
        <end position="129"/>
    </location>
</feature>
<protein>
    <submittedName>
        <fullName evidence="3">Uncharacterized protein</fullName>
    </submittedName>
</protein>
<accession>A0A5J9SE05</accession>
<evidence type="ECO:0000256" key="2">
    <source>
        <dbReference type="SAM" id="SignalP"/>
    </source>
</evidence>
<comment type="caution">
    <text evidence="3">The sequence shown here is derived from an EMBL/GenBank/DDBJ whole genome shotgun (WGS) entry which is preliminary data.</text>
</comment>